<keyword evidence="2" id="KW-0808">Transferase</keyword>
<evidence type="ECO:0000313" key="3">
    <source>
        <dbReference type="Proteomes" id="UP000030151"/>
    </source>
</evidence>
<reference evidence="2 3" key="1">
    <citation type="submission" date="2014-02" db="EMBL/GenBank/DDBJ databases">
        <title>The genome sequence of the entomopathogenic fungus Metarhizium robertsii ARSEF 2575.</title>
        <authorList>
            <person name="Giuliano Garisto Donzelli B."/>
            <person name="Roe B.A."/>
            <person name="Macmil S.L."/>
            <person name="Krasnoff S.B."/>
            <person name="Gibson D.M."/>
        </authorList>
    </citation>
    <scope>NUCLEOTIDE SEQUENCE [LARGE SCALE GENOMIC DNA]</scope>
    <source>
        <strain evidence="2 3">ARSEF 2575</strain>
    </source>
</reference>
<accession>A0A014PL21</accession>
<organism evidence="2 3">
    <name type="scientific">Metarhizium robertsii</name>
    <dbReference type="NCBI Taxonomy" id="568076"/>
    <lineage>
        <taxon>Eukaryota</taxon>
        <taxon>Fungi</taxon>
        <taxon>Dikarya</taxon>
        <taxon>Ascomycota</taxon>
        <taxon>Pezizomycotina</taxon>
        <taxon>Sordariomycetes</taxon>
        <taxon>Hypocreomycetidae</taxon>
        <taxon>Hypocreales</taxon>
        <taxon>Clavicipitaceae</taxon>
        <taxon>Metarhizium</taxon>
    </lineage>
</organism>
<dbReference type="eggNOG" id="ENOG502RVC9">
    <property type="taxonomic scope" value="Eukaryota"/>
</dbReference>
<feature type="region of interest" description="Disordered" evidence="1">
    <location>
        <begin position="436"/>
        <end position="459"/>
    </location>
</feature>
<feature type="region of interest" description="Disordered" evidence="1">
    <location>
        <begin position="842"/>
        <end position="867"/>
    </location>
</feature>
<dbReference type="PANTHER" id="PTHR37015">
    <property type="entry name" value="REVERSE TRANSCRIPTASE DOMAIN-CONTAINING PROTEIN"/>
    <property type="match status" value="1"/>
</dbReference>
<dbReference type="GO" id="GO:0003964">
    <property type="term" value="F:RNA-directed DNA polymerase activity"/>
    <property type="evidence" value="ECO:0007669"/>
    <property type="project" value="UniProtKB-KW"/>
</dbReference>
<evidence type="ECO:0000256" key="1">
    <source>
        <dbReference type="SAM" id="MobiDB-lite"/>
    </source>
</evidence>
<dbReference type="OrthoDB" id="74545at2759"/>
<evidence type="ECO:0000313" key="2">
    <source>
        <dbReference type="EMBL" id="EXU96713.1"/>
    </source>
</evidence>
<dbReference type="PANTHER" id="PTHR37015:SF2">
    <property type="entry name" value="REVERSE TRANSCRIPTASE DOMAIN-CONTAINING PROTEIN"/>
    <property type="match status" value="1"/>
</dbReference>
<dbReference type="Proteomes" id="UP000030151">
    <property type="component" value="Unassembled WGS sequence"/>
</dbReference>
<protein>
    <submittedName>
        <fullName evidence="2">Reverse transcriptase domain protein</fullName>
    </submittedName>
</protein>
<sequence>MSTSAASTEILSILRHVTANKQDKAAARLATIDRHVRDAEAAISSRSGVTDSSSLEADVRMLLTTVRKAFAGSLHVQVNGRGAVGGTSTTTYRGTRSGWEERTMRLEDRLDAIERMLWEAKYSSGFSNSATLAWRDELLSYLYQGQRRMVYTTLFGHLTNEWAEFRFGELSKAKLTPNQKTLKASEDDKASPVIVGRKEMHEQREIWERHVTNERRTDTNRIVEFLDQLFHSGPQHEDPSGEEPTDLRAVLLRKIRSSISTACKREILVTKEVVTDAIRGVLSSDQLTSEKRRALLDISNKDNVLSEIADILSIDTHLDSIRRWSWGDNPITVQMRKAINGKYRVYLDLDLLDAILIQCIGQSISVNIRDALASAWHPDVCHVWQQGPDEARTAAMQAQIKDFTLRKTRDSVHDLRQSIYQRIFYTVGLPAHSGDADDAYDDSGSGGDGPKLTDLENGSPSKFSLRTDILRICSAEMAVQKLVHGQFCILQSDFEWFGPSLPHSTLIAIMKYFRFPSELVHLVEQFLRMRMKFEEDGKDGPVLTRKTGIPVSFQLTEGISELLLFTLDFAVNQRTGGSYLYRNHDDLWFWGQPEKCSVAWQTIRDFTDVMGLQLNKEKTASAHSVDEANPRYSPVDQAILNRLPAGKLKWGFLLFTPDEWKWVPNMPAIKEHMNELRFQLKSRTAVMAHVQAYNAYIQNFLPSSFGQVVTGLGDSHAITVLQALQYAQQCLYGGGDASSVENVAESANVAQHVRKMIQARFGSLRKYDVPDCFLYMDVDSGGLGLANPVPEFAQFVHLAKDDEYTDDDDDMAPMAKAMYILKKELSDSYRADGKAFAEKVHAKRQKNRLGQRRRAAHLSASESSVDTDVAVDEAQTAKSTETAQFMSFSEYVATSEEHSRAVRDLYTTMFDPPVLEGDRARADSERWALAVFHTELEGLFGGGIAEDEFLSLGLYRTLAEEKVRWDTEQPSL</sequence>
<name>A0A014PL21_9HYPO</name>
<gene>
    <name evidence="2" type="ORF">X797_010258</name>
</gene>
<keyword evidence="2" id="KW-0695">RNA-directed DNA polymerase</keyword>
<keyword evidence="2" id="KW-0548">Nucleotidyltransferase</keyword>
<feature type="compositionally biased region" description="Basic residues" evidence="1">
    <location>
        <begin position="842"/>
        <end position="856"/>
    </location>
</feature>
<dbReference type="AlphaFoldDB" id="A0A014PL21"/>
<dbReference type="EMBL" id="JELW01000046">
    <property type="protein sequence ID" value="EXU96713.1"/>
    <property type="molecule type" value="Genomic_DNA"/>
</dbReference>
<comment type="caution">
    <text evidence="2">The sequence shown here is derived from an EMBL/GenBank/DDBJ whole genome shotgun (WGS) entry which is preliminary data.</text>
</comment>
<proteinExistence type="predicted"/>
<dbReference type="HOGENOM" id="CLU_008952_0_0_1"/>